<organism evidence="2 3">
    <name type="scientific">Parelaphostrongylus tenuis</name>
    <name type="common">Meningeal worm</name>
    <dbReference type="NCBI Taxonomy" id="148309"/>
    <lineage>
        <taxon>Eukaryota</taxon>
        <taxon>Metazoa</taxon>
        <taxon>Ecdysozoa</taxon>
        <taxon>Nematoda</taxon>
        <taxon>Chromadorea</taxon>
        <taxon>Rhabditida</taxon>
        <taxon>Rhabditina</taxon>
        <taxon>Rhabditomorpha</taxon>
        <taxon>Strongyloidea</taxon>
        <taxon>Metastrongylidae</taxon>
        <taxon>Parelaphostrongylus</taxon>
    </lineage>
</organism>
<dbReference type="Proteomes" id="UP001196413">
    <property type="component" value="Unassembled WGS sequence"/>
</dbReference>
<comment type="caution">
    <text evidence="2">The sequence shown here is derived from an EMBL/GenBank/DDBJ whole genome shotgun (WGS) entry which is preliminary data.</text>
</comment>
<dbReference type="EMBL" id="JAHQIW010003311">
    <property type="protein sequence ID" value="KAJ1358173.1"/>
    <property type="molecule type" value="Genomic_DNA"/>
</dbReference>
<sequence length="74" mass="8975">MSSLRDSMECTLNQTKSGTGKTDEYSQLWPFYKWAIRIVDDHKEEPRVEYFKHELHDWYKPATTVRKLEKHRTT</sequence>
<dbReference type="AlphaFoldDB" id="A0AAD5MLQ0"/>
<gene>
    <name evidence="2" type="ORF">KIN20_016506</name>
</gene>
<proteinExistence type="predicted"/>
<evidence type="ECO:0000313" key="2">
    <source>
        <dbReference type="EMBL" id="KAJ1358173.1"/>
    </source>
</evidence>
<keyword evidence="3" id="KW-1185">Reference proteome</keyword>
<feature type="region of interest" description="Disordered" evidence="1">
    <location>
        <begin position="1"/>
        <end position="22"/>
    </location>
</feature>
<protein>
    <submittedName>
        <fullName evidence="2">Uncharacterized protein</fullName>
    </submittedName>
</protein>
<accession>A0AAD5MLQ0</accession>
<feature type="compositionally biased region" description="Polar residues" evidence="1">
    <location>
        <begin position="1"/>
        <end position="20"/>
    </location>
</feature>
<evidence type="ECO:0000256" key="1">
    <source>
        <dbReference type="SAM" id="MobiDB-lite"/>
    </source>
</evidence>
<name>A0AAD5MLQ0_PARTN</name>
<reference evidence="2" key="1">
    <citation type="submission" date="2021-06" db="EMBL/GenBank/DDBJ databases">
        <title>Parelaphostrongylus tenuis whole genome reference sequence.</title>
        <authorList>
            <person name="Garwood T.J."/>
            <person name="Larsen P.A."/>
            <person name="Fountain-Jones N.M."/>
            <person name="Garbe J.R."/>
            <person name="Macchietto M.G."/>
            <person name="Kania S.A."/>
            <person name="Gerhold R.W."/>
            <person name="Richards J.E."/>
            <person name="Wolf T.M."/>
        </authorList>
    </citation>
    <scope>NUCLEOTIDE SEQUENCE</scope>
    <source>
        <strain evidence="2">MNPRO001-30</strain>
        <tissue evidence="2">Meninges</tissue>
    </source>
</reference>
<evidence type="ECO:0000313" key="3">
    <source>
        <dbReference type="Proteomes" id="UP001196413"/>
    </source>
</evidence>